<keyword evidence="4" id="KW-0677">Repeat</keyword>
<dbReference type="Pfam" id="PF00047">
    <property type="entry name" value="ig"/>
    <property type="match status" value="1"/>
</dbReference>
<dbReference type="SUPFAM" id="SSF48726">
    <property type="entry name" value="Immunoglobulin"/>
    <property type="match status" value="8"/>
</dbReference>
<evidence type="ECO:0000256" key="8">
    <source>
        <dbReference type="ARBA" id="ARBA00023170"/>
    </source>
</evidence>
<dbReference type="GO" id="GO:0008046">
    <property type="term" value="F:axon guidance receptor activity"/>
    <property type="evidence" value="ECO:0000318"/>
    <property type="project" value="GO_Central"/>
</dbReference>
<dbReference type="SMART" id="SM00209">
    <property type="entry name" value="TSP1"/>
    <property type="match status" value="5"/>
</dbReference>
<feature type="domain" description="Ig-like" evidence="12">
    <location>
        <begin position="196"/>
        <end position="287"/>
    </location>
</feature>
<evidence type="ECO:0000313" key="14">
    <source>
        <dbReference type="EnsemblMetazoa" id="HelroP189937"/>
    </source>
</evidence>
<dbReference type="GO" id="GO:0005886">
    <property type="term" value="C:plasma membrane"/>
    <property type="evidence" value="ECO:0000318"/>
    <property type="project" value="GO_Central"/>
</dbReference>
<dbReference type="GO" id="GO:0050808">
    <property type="term" value="P:synapse organization"/>
    <property type="evidence" value="ECO:0000318"/>
    <property type="project" value="GO_Central"/>
</dbReference>
<dbReference type="InterPro" id="IPR003598">
    <property type="entry name" value="Ig_sub2"/>
</dbReference>
<dbReference type="InterPro" id="IPR036179">
    <property type="entry name" value="Ig-like_dom_sf"/>
</dbReference>
<dbReference type="CTD" id="20211428"/>
<keyword evidence="8" id="KW-0675">Receptor</keyword>
<dbReference type="HOGENOM" id="CLU_251072_0_0_1"/>
<proteinExistence type="predicted"/>
<feature type="region of interest" description="Disordered" evidence="11">
    <location>
        <begin position="760"/>
        <end position="859"/>
    </location>
</feature>
<evidence type="ECO:0000313" key="13">
    <source>
        <dbReference type="EMBL" id="ESN90657.1"/>
    </source>
</evidence>
<dbReference type="Pfam" id="PF13927">
    <property type="entry name" value="Ig_3"/>
    <property type="match status" value="2"/>
</dbReference>
<feature type="domain" description="Ig-like" evidence="12">
    <location>
        <begin position="1"/>
        <end position="93"/>
    </location>
</feature>
<dbReference type="PROSITE" id="PS50092">
    <property type="entry name" value="TSP1"/>
    <property type="match status" value="5"/>
</dbReference>
<evidence type="ECO:0000259" key="12">
    <source>
        <dbReference type="PROSITE" id="PS50835"/>
    </source>
</evidence>
<organism evidence="14 15">
    <name type="scientific">Helobdella robusta</name>
    <name type="common">Californian leech</name>
    <dbReference type="NCBI Taxonomy" id="6412"/>
    <lineage>
        <taxon>Eukaryota</taxon>
        <taxon>Metazoa</taxon>
        <taxon>Spiralia</taxon>
        <taxon>Lophotrochozoa</taxon>
        <taxon>Annelida</taxon>
        <taxon>Clitellata</taxon>
        <taxon>Hirudinea</taxon>
        <taxon>Rhynchobdellida</taxon>
        <taxon>Glossiphoniidae</taxon>
        <taxon>Helobdella</taxon>
    </lineage>
</organism>
<dbReference type="STRING" id="6412.T1FRI1"/>
<feature type="compositionally biased region" description="Basic residues" evidence="11">
    <location>
        <begin position="794"/>
        <end position="804"/>
    </location>
</feature>
<dbReference type="InterPro" id="IPR013098">
    <property type="entry name" value="Ig_I-set"/>
</dbReference>
<dbReference type="FunFam" id="2.60.40.10:FF:000032">
    <property type="entry name" value="palladin isoform X1"/>
    <property type="match status" value="2"/>
</dbReference>
<keyword evidence="9" id="KW-0325">Glycoprotein</keyword>
<feature type="region of interest" description="Disordered" evidence="11">
    <location>
        <begin position="664"/>
        <end position="697"/>
    </location>
</feature>
<dbReference type="RefSeq" id="XP_009031547.1">
    <property type="nucleotide sequence ID" value="XM_009033299.1"/>
</dbReference>
<feature type="compositionally biased region" description="Basic residues" evidence="11">
    <location>
        <begin position="814"/>
        <end position="844"/>
    </location>
</feature>
<dbReference type="GO" id="GO:0030424">
    <property type="term" value="C:axon"/>
    <property type="evidence" value="ECO:0000318"/>
    <property type="project" value="GO_Central"/>
</dbReference>
<keyword evidence="15" id="KW-1185">Reference proteome</keyword>
<dbReference type="InterPro" id="IPR036383">
    <property type="entry name" value="TSP1_rpt_sf"/>
</dbReference>
<dbReference type="GeneID" id="20211428"/>
<feature type="domain" description="Ig-like" evidence="12">
    <location>
        <begin position="500"/>
        <end position="590"/>
    </location>
</feature>
<dbReference type="InterPro" id="IPR013783">
    <property type="entry name" value="Ig-like_fold"/>
</dbReference>
<evidence type="ECO:0000256" key="9">
    <source>
        <dbReference type="ARBA" id="ARBA00023180"/>
    </source>
</evidence>
<gene>
    <name evidence="14" type="primary">20211428</name>
    <name evidence="13" type="ORF">HELRODRAFT_189937</name>
</gene>
<name>T1FRI1_HELRO</name>
<dbReference type="GO" id="GO:0007156">
    <property type="term" value="P:homophilic cell adhesion via plasma membrane adhesion molecules"/>
    <property type="evidence" value="ECO:0000318"/>
    <property type="project" value="GO_Central"/>
</dbReference>
<evidence type="ECO:0000256" key="6">
    <source>
        <dbReference type="ARBA" id="ARBA00023136"/>
    </source>
</evidence>
<evidence type="ECO:0000256" key="4">
    <source>
        <dbReference type="ARBA" id="ARBA00022737"/>
    </source>
</evidence>
<dbReference type="PANTHER" id="PTHR10075">
    <property type="entry name" value="BASIGIN RELATED"/>
    <property type="match status" value="1"/>
</dbReference>
<evidence type="ECO:0000313" key="15">
    <source>
        <dbReference type="Proteomes" id="UP000015101"/>
    </source>
</evidence>
<feature type="domain" description="Ig-like" evidence="12">
    <location>
        <begin position="290"/>
        <end position="381"/>
    </location>
</feature>
<evidence type="ECO:0000256" key="3">
    <source>
        <dbReference type="ARBA" id="ARBA00022729"/>
    </source>
</evidence>
<dbReference type="SMART" id="SM00408">
    <property type="entry name" value="IGc2"/>
    <property type="match status" value="8"/>
</dbReference>
<dbReference type="PROSITE" id="PS50835">
    <property type="entry name" value="IG_LIKE"/>
    <property type="match status" value="7"/>
</dbReference>
<dbReference type="Pfam" id="PF07679">
    <property type="entry name" value="I-set"/>
    <property type="match status" value="4"/>
</dbReference>
<reference evidence="14" key="3">
    <citation type="submission" date="2015-06" db="UniProtKB">
        <authorList>
            <consortium name="EnsemblMetazoa"/>
        </authorList>
    </citation>
    <scope>IDENTIFICATION</scope>
</reference>
<dbReference type="EnsemblMetazoa" id="HelroT189937">
    <property type="protein sequence ID" value="HelroP189937"/>
    <property type="gene ID" value="HelroG189937"/>
</dbReference>
<dbReference type="Proteomes" id="UP000015101">
    <property type="component" value="Unassembled WGS sequence"/>
</dbReference>
<dbReference type="FunFam" id="2.60.40.10:FF:000016">
    <property type="entry name" value="Fibroblast growth factor receptor"/>
    <property type="match status" value="1"/>
</dbReference>
<dbReference type="GO" id="GO:0043025">
    <property type="term" value="C:neuronal cell body"/>
    <property type="evidence" value="ECO:0000318"/>
    <property type="project" value="GO_Central"/>
</dbReference>
<feature type="domain" description="Ig-like" evidence="12">
    <location>
        <begin position="386"/>
        <end position="495"/>
    </location>
</feature>
<dbReference type="eggNOG" id="KOG4475">
    <property type="taxonomic scope" value="Eukaryota"/>
</dbReference>
<keyword evidence="6" id="KW-0472">Membrane</keyword>
<dbReference type="InParanoid" id="T1FRI1"/>
<keyword evidence="2" id="KW-0812">Transmembrane</keyword>
<evidence type="ECO:0000256" key="1">
    <source>
        <dbReference type="ARBA" id="ARBA00004167"/>
    </source>
</evidence>
<keyword evidence="7" id="KW-1015">Disulfide bond</keyword>
<dbReference type="InterPro" id="IPR007110">
    <property type="entry name" value="Ig-like_dom"/>
</dbReference>
<dbReference type="SMART" id="SM00409">
    <property type="entry name" value="IG"/>
    <property type="match status" value="8"/>
</dbReference>
<keyword evidence="10" id="KW-0393">Immunoglobulin domain</keyword>
<dbReference type="CDD" id="cd00096">
    <property type="entry name" value="Ig"/>
    <property type="match status" value="3"/>
</dbReference>
<feature type="domain" description="Ig-like" evidence="12">
    <location>
        <begin position="123"/>
        <end position="191"/>
    </location>
</feature>
<dbReference type="SUPFAM" id="SSF82895">
    <property type="entry name" value="TSP-1 type 1 repeat"/>
    <property type="match status" value="5"/>
</dbReference>
<protein>
    <recommendedName>
        <fullName evidence="12">Ig-like domain-containing protein</fullName>
    </recommendedName>
</protein>
<dbReference type="Gene3D" id="2.20.100.10">
    <property type="entry name" value="Thrombospondin type-1 (TSP1) repeat"/>
    <property type="match status" value="5"/>
</dbReference>
<keyword evidence="3" id="KW-0732">Signal</keyword>
<dbReference type="FunFam" id="2.60.40.10:FF:003903">
    <property type="match status" value="1"/>
</dbReference>
<dbReference type="EMBL" id="KB097753">
    <property type="protein sequence ID" value="ESN90657.1"/>
    <property type="molecule type" value="Genomic_DNA"/>
</dbReference>
<accession>T1FRI1</accession>
<dbReference type="FunFam" id="2.60.40.10:FF:000779">
    <property type="entry name" value="Titin b"/>
    <property type="match status" value="1"/>
</dbReference>
<evidence type="ECO:0000256" key="5">
    <source>
        <dbReference type="ARBA" id="ARBA00022989"/>
    </source>
</evidence>
<dbReference type="InterPro" id="IPR013151">
    <property type="entry name" value="Immunoglobulin_dom"/>
</dbReference>
<dbReference type="KEGG" id="hro:HELRODRAFT_189937"/>
<dbReference type="InterPro" id="IPR003599">
    <property type="entry name" value="Ig_sub"/>
</dbReference>
<dbReference type="InterPro" id="IPR000884">
    <property type="entry name" value="TSP1_rpt"/>
</dbReference>
<feature type="domain" description="Ig-like" evidence="12">
    <location>
        <begin position="960"/>
        <end position="1038"/>
    </location>
</feature>
<dbReference type="EMBL" id="AMQM01002340">
    <property type="status" value="NOT_ANNOTATED_CDS"/>
    <property type="molecule type" value="Genomic_DNA"/>
</dbReference>
<dbReference type="OrthoDB" id="5985519at2759"/>
<sequence length="1455" mass="163229">MNKKLLYRHKAEQLTIIAGKSVTLTCPTSTVTSRDDWTITWYDENRVKMTSSFEVKVNYKWLVFEKVVVADAGVYTCVVRINRDGDAPPMFLEDHHTNRQQLYHIDHMKPQKVEVVARTMAILPCRVFGLPEPEVTWFKDGIQLLLNTPPYWFQDGECVLKIFNVSPENGGVYDVRARNSAGNANKMFLLDVLTQPLIEGASYQMLERVQGSQLELPCRASGNPRPQVTWSKGNSLIGLNDSDIRTGPETTDILTIENLSLSHAGKYTCRARNKVGSTLIRYKVQVQVPPKIEPTNQKREQTVIEGDRIEMTCDVIGSPHPSLHWWKNGQEMGDSETVGGAYYVNGRAGVVIPNVSLEDAGVYRCVASNEIGEDYMDYTIHVYSYPRIENLEASSSSSSSSSSLISSSSSSSSSVASTIKALVGSDIDIVCHTTGSPVPVVTWLFQGRVLLTSEGQYHVGLGHLGLRDLKMNDTGAYVCSAVNIVGLVTREVHLLVQALPVIKDGPRDQEVAMLSRDKIVMACLADGTPTPDITWYFNNKLIYVPTETPHISPRGSSILVIDHVIMEDAGMYTCVANNDRGQAHASAYVTVKNTSSLDVSSSSSSSSLELQLTRHIKRQLRANIGSDLLIDCPILHISTSSSSSSSPDRKNKLITWYRLKKSITKDDDGSDDDDDDHDYDNDDEYYDDVTDDDDGIDDDVNEDSLRIIKSSKRIKILNNGALYIRKIKESDIGIYRCFIQYIKPEEDSFAIGGEIGDDRIISKDDDNDDDVSMVTPSYFTATTKPTTLDSDNKQKRKNIKMKNKEKKEGDKQKANRGKQSKQRQDKHRQNKKTKNQKTKRHISKNKHDDVNFNHSIDNDNDKINNNNKIINNTKITNDDIYNSNYTNSNYINNNDTNITLNDVKRKISGFKKNFQIGKKVRKRMATKKKQKKTKSKKIFNFASVRVIVEAIDNEKKPDVIVLDCLVSGSPKPEVVWRKGHVTVGRRVGQDGDGGDDSRFSVLKNNSLRIVTPVADDTDTYTCIAYNKLGSAVTSTSIAIRVDGHWSAWSSWSDCDVTCESGYKTRSRSCTDPAPLNEGQDCQGDGYEVARCNLALCPVDGHWSEWGVWSACSRSCDRGKASRSRKCNDPAPENGGKKCFGGNDEVIECNDGPCPVNGSWSAWSGWSECSEECNVGYKERIKSCTDPPEMNGGITCQGQGHERVECTLKECAEPYLWTHWSHWSACSASCDGGLQWRKRKCQSTSSFSPSSSSSSSSFSSSFSSSSSSSSSSLPSSSMLTTCKGPALEFMKCNLEHCLIESFWSQWSGWSACSSKCGGQRRRYRGCVDPSNNYNHNYNHNYNRNYDINYYDFNYRNYVKTCPGGDVTVEECPDCVNNDDDNNIVEYYGKNNLNYNNNNISLESDNKVKDVFNHHNHRHHLHHHYHEQQQQQKYLHRLHRRHSYNEKDSGDKDGNYS</sequence>
<evidence type="ECO:0000256" key="10">
    <source>
        <dbReference type="ARBA" id="ARBA00023319"/>
    </source>
</evidence>
<reference evidence="15" key="1">
    <citation type="submission" date="2012-12" db="EMBL/GenBank/DDBJ databases">
        <authorList>
            <person name="Hellsten U."/>
            <person name="Grimwood J."/>
            <person name="Chapman J.A."/>
            <person name="Shapiro H."/>
            <person name="Aerts A."/>
            <person name="Otillar R.P."/>
            <person name="Terry A.Y."/>
            <person name="Boore J.L."/>
            <person name="Simakov O."/>
            <person name="Marletaz F."/>
            <person name="Cho S.-J."/>
            <person name="Edsinger-Gonzales E."/>
            <person name="Havlak P."/>
            <person name="Kuo D.-H."/>
            <person name="Larsson T."/>
            <person name="Lv J."/>
            <person name="Arendt D."/>
            <person name="Savage R."/>
            <person name="Osoegawa K."/>
            <person name="de Jong P."/>
            <person name="Lindberg D.R."/>
            <person name="Seaver E.C."/>
            <person name="Weisblat D.A."/>
            <person name="Putnam N.H."/>
            <person name="Grigoriev I.V."/>
            <person name="Rokhsar D.S."/>
        </authorList>
    </citation>
    <scope>NUCLEOTIDE SEQUENCE</scope>
</reference>
<feature type="compositionally biased region" description="Acidic residues" evidence="11">
    <location>
        <begin position="668"/>
        <end position="697"/>
    </location>
</feature>
<feature type="compositionally biased region" description="Basic and acidic residues" evidence="11">
    <location>
        <begin position="845"/>
        <end position="859"/>
    </location>
</feature>
<dbReference type="Gene3D" id="2.60.40.10">
    <property type="entry name" value="Immunoglobulins"/>
    <property type="match status" value="8"/>
</dbReference>
<reference evidence="13 15" key="2">
    <citation type="journal article" date="2013" name="Nature">
        <title>Insights into bilaterian evolution from three spiralian genomes.</title>
        <authorList>
            <person name="Simakov O."/>
            <person name="Marletaz F."/>
            <person name="Cho S.J."/>
            <person name="Edsinger-Gonzales E."/>
            <person name="Havlak P."/>
            <person name="Hellsten U."/>
            <person name="Kuo D.H."/>
            <person name="Larsson T."/>
            <person name="Lv J."/>
            <person name="Arendt D."/>
            <person name="Savage R."/>
            <person name="Osoegawa K."/>
            <person name="de Jong P."/>
            <person name="Grimwood J."/>
            <person name="Chapman J.A."/>
            <person name="Shapiro H."/>
            <person name="Aerts A."/>
            <person name="Otillar R.P."/>
            <person name="Terry A.Y."/>
            <person name="Boore J.L."/>
            <person name="Grigoriev I.V."/>
            <person name="Lindberg D.R."/>
            <person name="Seaver E.C."/>
            <person name="Weisblat D.A."/>
            <person name="Putnam N.H."/>
            <person name="Rokhsar D.S."/>
        </authorList>
    </citation>
    <scope>NUCLEOTIDE SEQUENCE</scope>
</reference>
<keyword evidence="5" id="KW-1133">Transmembrane helix</keyword>
<comment type="subcellular location">
    <subcellularLocation>
        <location evidence="1">Membrane</location>
        <topology evidence="1">Single-pass membrane protein</topology>
    </subcellularLocation>
</comment>
<evidence type="ECO:0000256" key="2">
    <source>
        <dbReference type="ARBA" id="ARBA00022692"/>
    </source>
</evidence>
<feature type="compositionally biased region" description="Polar residues" evidence="11">
    <location>
        <begin position="774"/>
        <end position="789"/>
    </location>
</feature>
<dbReference type="Pfam" id="PF00090">
    <property type="entry name" value="TSP_1"/>
    <property type="match status" value="5"/>
</dbReference>
<dbReference type="FunFam" id="2.20.100.10:FF:000002">
    <property type="entry name" value="Unc-5 netrin receptor C"/>
    <property type="match status" value="3"/>
</dbReference>
<evidence type="ECO:0000256" key="11">
    <source>
        <dbReference type="SAM" id="MobiDB-lite"/>
    </source>
</evidence>
<evidence type="ECO:0000256" key="7">
    <source>
        <dbReference type="ARBA" id="ARBA00023157"/>
    </source>
</evidence>
<dbReference type="PANTHER" id="PTHR10075:SF14">
    <property type="entry name" value="CELL ADHESION MOLECULE DSCAM2-RELATED"/>
    <property type="match status" value="1"/>
</dbReference>